<sequence>MESKKKIVITDCDHPDINPELEVMLGSDYDLELEQCLSETDLINKCQNAEGLINQYAPLTRKVLESLPNLKVISRYGVGFDNVDIDAAAELGIQVCNVPDYGVEEVSDHAMALAFNLTRKINLLSNAVKRNHWDFQIAAPIRRLNKLTIGVVGLGRIGTAFAKKASAMGWNVIGYDKNNTTQFYQTTLEELCQVSDVISIHLPLNEETHHLFNKRLFKLMKSSSIIINTSRGPLISETDLIEALENNEIAGAALDVLETEPPPEDYKLFDFDQVILTPHSAWYSEEASYDLKRKAAEEVLTYLCNKKVRYPVNNPISVGGSHV</sequence>
<evidence type="ECO:0000256" key="4">
    <source>
        <dbReference type="RuleBase" id="RU003719"/>
    </source>
</evidence>
<dbReference type="InterPro" id="IPR006140">
    <property type="entry name" value="D-isomer_DH_NAD-bd"/>
</dbReference>
<reference evidence="7" key="1">
    <citation type="submission" date="2022-02" db="EMBL/GenBank/DDBJ databases">
        <title>Halalkalibacter sp. nov. isolated from Lonar Lake, India.</title>
        <authorList>
            <person name="Joshi A."/>
            <person name="Thite S."/>
            <person name="Lodha T."/>
        </authorList>
    </citation>
    <scope>NUCLEOTIDE SEQUENCE</scope>
    <source>
        <strain evidence="7">MEB205</strain>
    </source>
</reference>
<protein>
    <submittedName>
        <fullName evidence="7">C-terminal binding protein</fullName>
    </submittedName>
</protein>
<dbReference type="Pfam" id="PF00389">
    <property type="entry name" value="2-Hacid_dh"/>
    <property type="match status" value="1"/>
</dbReference>
<keyword evidence="8" id="KW-1185">Reference proteome</keyword>
<dbReference type="AlphaFoldDB" id="A0A9X2CMM6"/>
<dbReference type="EMBL" id="JAKRYL010000001">
    <property type="protein sequence ID" value="MCL7745768.1"/>
    <property type="molecule type" value="Genomic_DNA"/>
</dbReference>
<dbReference type="InterPro" id="IPR006139">
    <property type="entry name" value="D-isomer_2_OHA_DH_cat_dom"/>
</dbReference>
<accession>A0A9X2CMM6</accession>
<dbReference type="Proteomes" id="UP001139150">
    <property type="component" value="Unassembled WGS sequence"/>
</dbReference>
<dbReference type="GO" id="GO:0016616">
    <property type="term" value="F:oxidoreductase activity, acting on the CH-OH group of donors, NAD or NADP as acceptor"/>
    <property type="evidence" value="ECO:0007669"/>
    <property type="project" value="InterPro"/>
</dbReference>
<dbReference type="InterPro" id="IPR043322">
    <property type="entry name" value="CtBP"/>
</dbReference>
<dbReference type="RefSeq" id="WP_250094696.1">
    <property type="nucleotide sequence ID" value="NZ_JAKRYL010000001.1"/>
</dbReference>
<feature type="domain" description="D-isomer specific 2-hydroxyacid dehydrogenase catalytic" evidence="5">
    <location>
        <begin position="24"/>
        <end position="313"/>
    </location>
</feature>
<dbReference type="CDD" id="cd05299">
    <property type="entry name" value="CtBP_dh"/>
    <property type="match status" value="1"/>
</dbReference>
<dbReference type="PROSITE" id="PS00670">
    <property type="entry name" value="D_2_HYDROXYACID_DH_2"/>
    <property type="match status" value="1"/>
</dbReference>
<dbReference type="InterPro" id="IPR036291">
    <property type="entry name" value="NAD(P)-bd_dom_sf"/>
</dbReference>
<evidence type="ECO:0000256" key="1">
    <source>
        <dbReference type="ARBA" id="ARBA00005854"/>
    </source>
</evidence>
<evidence type="ECO:0000256" key="3">
    <source>
        <dbReference type="ARBA" id="ARBA00023027"/>
    </source>
</evidence>
<dbReference type="PANTHER" id="PTHR43761">
    <property type="entry name" value="D-ISOMER SPECIFIC 2-HYDROXYACID DEHYDROGENASE FAMILY PROTEIN (AFU_ORTHOLOGUE AFUA_1G13630)"/>
    <property type="match status" value="1"/>
</dbReference>
<evidence type="ECO:0000256" key="2">
    <source>
        <dbReference type="ARBA" id="ARBA00023002"/>
    </source>
</evidence>
<evidence type="ECO:0000313" key="7">
    <source>
        <dbReference type="EMBL" id="MCL7745768.1"/>
    </source>
</evidence>
<dbReference type="Gene3D" id="3.40.50.720">
    <property type="entry name" value="NAD(P)-binding Rossmann-like Domain"/>
    <property type="match status" value="2"/>
</dbReference>
<comment type="similarity">
    <text evidence="1 4">Belongs to the D-isomer specific 2-hydroxyacid dehydrogenase family.</text>
</comment>
<evidence type="ECO:0000259" key="6">
    <source>
        <dbReference type="Pfam" id="PF02826"/>
    </source>
</evidence>
<dbReference type="InterPro" id="IPR029752">
    <property type="entry name" value="D-isomer_DH_CS1"/>
</dbReference>
<gene>
    <name evidence="7" type="ORF">MF646_01420</name>
</gene>
<evidence type="ECO:0000313" key="8">
    <source>
        <dbReference type="Proteomes" id="UP001139150"/>
    </source>
</evidence>
<comment type="caution">
    <text evidence="7">The sequence shown here is derived from an EMBL/GenBank/DDBJ whole genome shotgun (WGS) entry which is preliminary data.</text>
</comment>
<dbReference type="SUPFAM" id="SSF52283">
    <property type="entry name" value="Formate/glycerate dehydrogenase catalytic domain-like"/>
    <property type="match status" value="1"/>
</dbReference>
<proteinExistence type="inferred from homology"/>
<feature type="domain" description="D-isomer specific 2-hydroxyacid dehydrogenase NAD-binding" evidence="6">
    <location>
        <begin position="111"/>
        <end position="281"/>
    </location>
</feature>
<dbReference type="GO" id="GO:0003714">
    <property type="term" value="F:transcription corepressor activity"/>
    <property type="evidence" value="ECO:0007669"/>
    <property type="project" value="InterPro"/>
</dbReference>
<organism evidence="7 8">
    <name type="scientific">Halalkalibacter alkaliphilus</name>
    <dbReference type="NCBI Taxonomy" id="2917993"/>
    <lineage>
        <taxon>Bacteria</taxon>
        <taxon>Bacillati</taxon>
        <taxon>Bacillota</taxon>
        <taxon>Bacilli</taxon>
        <taxon>Bacillales</taxon>
        <taxon>Bacillaceae</taxon>
        <taxon>Halalkalibacter</taxon>
    </lineage>
</organism>
<dbReference type="InterPro" id="IPR050418">
    <property type="entry name" value="D-iso_2-hydroxyacid_DH_PdxB"/>
</dbReference>
<evidence type="ECO:0000259" key="5">
    <source>
        <dbReference type="Pfam" id="PF00389"/>
    </source>
</evidence>
<dbReference type="GO" id="GO:0051287">
    <property type="term" value="F:NAD binding"/>
    <property type="evidence" value="ECO:0007669"/>
    <property type="project" value="InterPro"/>
</dbReference>
<dbReference type="PROSITE" id="PS00065">
    <property type="entry name" value="D_2_HYDROXYACID_DH_1"/>
    <property type="match status" value="1"/>
</dbReference>
<dbReference type="SUPFAM" id="SSF51735">
    <property type="entry name" value="NAD(P)-binding Rossmann-fold domains"/>
    <property type="match status" value="1"/>
</dbReference>
<dbReference type="Pfam" id="PF02826">
    <property type="entry name" value="2-Hacid_dh_C"/>
    <property type="match status" value="1"/>
</dbReference>
<name>A0A9X2CMM6_9BACI</name>
<dbReference type="InterPro" id="IPR029753">
    <property type="entry name" value="D-isomer_DH_CS"/>
</dbReference>
<dbReference type="PANTHER" id="PTHR43761:SF1">
    <property type="entry name" value="D-ISOMER SPECIFIC 2-HYDROXYACID DEHYDROGENASE CATALYTIC DOMAIN-CONTAINING PROTEIN-RELATED"/>
    <property type="match status" value="1"/>
</dbReference>
<keyword evidence="2 4" id="KW-0560">Oxidoreductase</keyword>
<keyword evidence="3" id="KW-0520">NAD</keyword>